<keyword evidence="5" id="KW-1185">Reference proteome</keyword>
<protein>
    <submittedName>
        <fullName evidence="4">NADH-cytochrome b-5 reductase</fullName>
    </submittedName>
</protein>
<dbReference type="InterPro" id="IPR017938">
    <property type="entry name" value="Riboflavin_synthase-like_b-brl"/>
</dbReference>
<dbReference type="InterPro" id="IPR039261">
    <property type="entry name" value="FNR_nucleotide-bd"/>
</dbReference>
<dbReference type="OrthoDB" id="436496at2759"/>
<dbReference type="SUPFAM" id="SSF52343">
    <property type="entry name" value="Ferredoxin reductase-like, C-terminal NADP-linked domain"/>
    <property type="match status" value="1"/>
</dbReference>
<evidence type="ECO:0000313" key="5">
    <source>
        <dbReference type="Proteomes" id="UP000758603"/>
    </source>
</evidence>
<dbReference type="PANTHER" id="PTHR46505:SF1">
    <property type="entry name" value="OXIDOREDUCTASE NAD-BINDING DOMAIN-CONTAINING PROTEIN 1"/>
    <property type="match status" value="1"/>
</dbReference>
<keyword evidence="2" id="KW-0520">NAD</keyword>
<dbReference type="Gene3D" id="3.40.50.80">
    <property type="entry name" value="Nucleotide-binding domain of ferredoxin-NADP reductase (FNR) module"/>
    <property type="match status" value="1"/>
</dbReference>
<dbReference type="Gene3D" id="2.40.30.10">
    <property type="entry name" value="Translation factors"/>
    <property type="match status" value="1"/>
</dbReference>
<dbReference type="RefSeq" id="XP_045959601.1">
    <property type="nucleotide sequence ID" value="XM_046102447.1"/>
</dbReference>
<proteinExistence type="predicted"/>
<dbReference type="PANTHER" id="PTHR46505">
    <property type="entry name" value="OXIDOREDUCTASE NAD-BINDING DOMAIN-CONTAINING PROTEIN 1"/>
    <property type="match status" value="1"/>
</dbReference>
<accession>A0A9P8UN57</accession>
<name>A0A9P8UN57_9PEZI</name>
<gene>
    <name evidence="4" type="ORF">BKA67DRAFT_560380</name>
</gene>
<dbReference type="EMBL" id="JAGPXC010000003">
    <property type="protein sequence ID" value="KAH6655336.1"/>
    <property type="molecule type" value="Genomic_DNA"/>
</dbReference>
<reference evidence="4" key="1">
    <citation type="journal article" date="2021" name="Nat. Commun.">
        <title>Genetic determinants of endophytism in the Arabidopsis root mycobiome.</title>
        <authorList>
            <person name="Mesny F."/>
            <person name="Miyauchi S."/>
            <person name="Thiergart T."/>
            <person name="Pickel B."/>
            <person name="Atanasova L."/>
            <person name="Karlsson M."/>
            <person name="Huettel B."/>
            <person name="Barry K.W."/>
            <person name="Haridas S."/>
            <person name="Chen C."/>
            <person name="Bauer D."/>
            <person name="Andreopoulos W."/>
            <person name="Pangilinan J."/>
            <person name="LaButti K."/>
            <person name="Riley R."/>
            <person name="Lipzen A."/>
            <person name="Clum A."/>
            <person name="Drula E."/>
            <person name="Henrissat B."/>
            <person name="Kohler A."/>
            <person name="Grigoriev I.V."/>
            <person name="Martin F.M."/>
            <person name="Hacquard S."/>
        </authorList>
    </citation>
    <scope>NUCLEOTIDE SEQUENCE</scope>
    <source>
        <strain evidence="4">MPI-SDFR-AT-0073</strain>
    </source>
</reference>
<dbReference type="GO" id="GO:0005739">
    <property type="term" value="C:mitochondrion"/>
    <property type="evidence" value="ECO:0007669"/>
    <property type="project" value="TreeGrafter"/>
</dbReference>
<dbReference type="CDD" id="cd00322">
    <property type="entry name" value="FNR_like"/>
    <property type="match status" value="1"/>
</dbReference>
<dbReference type="Proteomes" id="UP000758603">
    <property type="component" value="Unassembled WGS sequence"/>
</dbReference>
<dbReference type="PROSITE" id="PS51384">
    <property type="entry name" value="FAD_FR"/>
    <property type="match status" value="1"/>
</dbReference>
<dbReference type="InterPro" id="IPR052128">
    <property type="entry name" value="Oxidoreductase_NAD-binding"/>
</dbReference>
<keyword evidence="1" id="KW-0560">Oxidoreductase</keyword>
<organism evidence="4 5">
    <name type="scientific">Truncatella angustata</name>
    <dbReference type="NCBI Taxonomy" id="152316"/>
    <lineage>
        <taxon>Eukaryota</taxon>
        <taxon>Fungi</taxon>
        <taxon>Dikarya</taxon>
        <taxon>Ascomycota</taxon>
        <taxon>Pezizomycotina</taxon>
        <taxon>Sordariomycetes</taxon>
        <taxon>Xylariomycetidae</taxon>
        <taxon>Amphisphaeriales</taxon>
        <taxon>Sporocadaceae</taxon>
        <taxon>Truncatella</taxon>
    </lineage>
</organism>
<dbReference type="GO" id="GO:0016491">
    <property type="term" value="F:oxidoreductase activity"/>
    <property type="evidence" value="ECO:0007669"/>
    <property type="project" value="UniProtKB-KW"/>
</dbReference>
<evidence type="ECO:0000259" key="3">
    <source>
        <dbReference type="PROSITE" id="PS51384"/>
    </source>
</evidence>
<sequence>MHLQYITRQIAHPNCQRLLAKMLSTSTKTSHLERTAAEPRDRSLNTVTIRRIDQVNDAIRLFRLEVPTPGPPVHFLAGQWLDVFVPGIPKPGGFTITSPPSRARPGVGTGASVDPESRPGYVELAIQKSPDNPPAAWLWRDPPSPILGRELRVRVGGSFVWPPPGIDVGALRRVVFVAGGVGVNPLVSMLSDIAEKGGAGFEARFLYSMRDPGGGKRDATQMLFLERLQDIFGGGKLRGRLQLYLTGGAEESGSLKCGDGEVNFVGRRIDKRDLEEAVGSVSDRRFAVAYVCGVPTMTDGFVKDLTDKDGLGMASRMVLCEKWW</sequence>
<dbReference type="AlphaFoldDB" id="A0A9P8UN57"/>
<comment type="caution">
    <text evidence="4">The sequence shown here is derived from an EMBL/GenBank/DDBJ whole genome shotgun (WGS) entry which is preliminary data.</text>
</comment>
<dbReference type="SUPFAM" id="SSF63380">
    <property type="entry name" value="Riboflavin synthase domain-like"/>
    <property type="match status" value="1"/>
</dbReference>
<feature type="domain" description="FAD-binding FR-type" evidence="3">
    <location>
        <begin position="39"/>
        <end position="164"/>
    </location>
</feature>
<dbReference type="InterPro" id="IPR017927">
    <property type="entry name" value="FAD-bd_FR_type"/>
</dbReference>
<evidence type="ECO:0000256" key="2">
    <source>
        <dbReference type="ARBA" id="ARBA00023027"/>
    </source>
</evidence>
<evidence type="ECO:0000313" key="4">
    <source>
        <dbReference type="EMBL" id="KAH6655336.1"/>
    </source>
</evidence>
<dbReference type="GeneID" id="70131339"/>
<evidence type="ECO:0000256" key="1">
    <source>
        <dbReference type="ARBA" id="ARBA00023002"/>
    </source>
</evidence>